<accession>A0A139IPK2</accession>
<name>A0A139IPK2_9PEZI</name>
<organism evidence="1 2">
    <name type="scientific">Pseudocercospora musae</name>
    <dbReference type="NCBI Taxonomy" id="113226"/>
    <lineage>
        <taxon>Eukaryota</taxon>
        <taxon>Fungi</taxon>
        <taxon>Dikarya</taxon>
        <taxon>Ascomycota</taxon>
        <taxon>Pezizomycotina</taxon>
        <taxon>Dothideomycetes</taxon>
        <taxon>Dothideomycetidae</taxon>
        <taxon>Mycosphaerellales</taxon>
        <taxon>Mycosphaerellaceae</taxon>
        <taxon>Pseudocercospora</taxon>
    </lineage>
</organism>
<keyword evidence="2" id="KW-1185">Reference proteome</keyword>
<gene>
    <name evidence="1" type="ORF">AC579_1763</name>
</gene>
<comment type="caution">
    <text evidence="1">The sequence shown here is derived from an EMBL/GenBank/DDBJ whole genome shotgun (WGS) entry which is preliminary data.</text>
</comment>
<dbReference type="AlphaFoldDB" id="A0A139IPK2"/>
<evidence type="ECO:0000313" key="2">
    <source>
        <dbReference type="Proteomes" id="UP000073492"/>
    </source>
</evidence>
<evidence type="ECO:0000313" key="1">
    <source>
        <dbReference type="EMBL" id="KXT16476.1"/>
    </source>
</evidence>
<protein>
    <submittedName>
        <fullName evidence="1">Uncharacterized protein</fullName>
    </submittedName>
</protein>
<reference evidence="1 2" key="1">
    <citation type="submission" date="2015-07" db="EMBL/GenBank/DDBJ databases">
        <title>Comparative genomics of the Sigatoka disease complex on banana suggests a link between parallel evolutionary changes in Pseudocercospora fijiensis and Pseudocercospora eumusae and increased virulence on the banana host.</title>
        <authorList>
            <person name="Chang T.-C."/>
            <person name="Salvucci A."/>
            <person name="Crous P.W."/>
            <person name="Stergiopoulos I."/>
        </authorList>
    </citation>
    <scope>NUCLEOTIDE SEQUENCE [LARGE SCALE GENOMIC DNA]</scope>
    <source>
        <strain evidence="1 2">CBS 116634</strain>
    </source>
</reference>
<proteinExistence type="predicted"/>
<sequence length="71" mass="7816">MKNLASVLLLATFSGDDECHVTAGRLERRLCEHPSTATEITVEKGLKKEARNVRFTNTLVVAFIPTEALAM</sequence>
<dbReference type="EMBL" id="LFZO01000036">
    <property type="protein sequence ID" value="KXT16476.1"/>
    <property type="molecule type" value="Genomic_DNA"/>
</dbReference>
<dbReference type="Proteomes" id="UP000073492">
    <property type="component" value="Unassembled WGS sequence"/>
</dbReference>